<keyword evidence="4" id="KW-0500">Molybdenum</keyword>
<dbReference type="CDD" id="cd13517">
    <property type="entry name" value="PBP2_ModA3_like"/>
    <property type="match status" value="1"/>
</dbReference>
<dbReference type="GO" id="GO:0046872">
    <property type="term" value="F:metal ion binding"/>
    <property type="evidence" value="ECO:0007669"/>
    <property type="project" value="UniProtKB-KW"/>
</dbReference>
<dbReference type="Proteomes" id="UP000425960">
    <property type="component" value="Chromosome"/>
</dbReference>
<dbReference type="GO" id="GO:0015689">
    <property type="term" value="P:molybdate ion transport"/>
    <property type="evidence" value="ECO:0007669"/>
    <property type="project" value="InterPro"/>
</dbReference>
<evidence type="ECO:0000313" key="6">
    <source>
        <dbReference type="Proteomes" id="UP000425960"/>
    </source>
</evidence>
<dbReference type="GO" id="GO:0030973">
    <property type="term" value="F:molybdate ion binding"/>
    <property type="evidence" value="ECO:0007669"/>
    <property type="project" value="TreeGrafter"/>
</dbReference>
<evidence type="ECO:0000256" key="2">
    <source>
        <dbReference type="ARBA" id="ARBA00022723"/>
    </source>
</evidence>
<name>A0A5K8A222_9BACT</name>
<evidence type="ECO:0000256" key="3">
    <source>
        <dbReference type="ARBA" id="ARBA00022729"/>
    </source>
</evidence>
<dbReference type="NCBIfam" id="TIGR01256">
    <property type="entry name" value="modA"/>
    <property type="match status" value="1"/>
</dbReference>
<dbReference type="PANTHER" id="PTHR30632:SF17">
    <property type="entry name" value="MOLYBDATE-BINDING PROTEIN MODA"/>
    <property type="match status" value="1"/>
</dbReference>
<dbReference type="InterPro" id="IPR050682">
    <property type="entry name" value="ModA/WtpA"/>
</dbReference>
<organism evidence="5 6">
    <name type="scientific">Desulfosarcina ovata subsp. sediminis</name>
    <dbReference type="NCBI Taxonomy" id="885957"/>
    <lineage>
        <taxon>Bacteria</taxon>
        <taxon>Pseudomonadati</taxon>
        <taxon>Thermodesulfobacteriota</taxon>
        <taxon>Desulfobacteria</taxon>
        <taxon>Desulfobacterales</taxon>
        <taxon>Desulfosarcinaceae</taxon>
        <taxon>Desulfosarcina</taxon>
    </lineage>
</organism>
<sequence length="255" mass="27408">MDKRKWGFLFSGWALWAAVMMAQPAYAARLHIFVGAGLRQPVDQLVHAFEAQTGHQVVVDYGGSGQLLAKINVAASGDLFIPGALFYIGKLEKAGKIRSYRPIVAHTPVIGVNVSQAARIQSFDDLTTPGVRLAMGDPKAMAFGRTAMAICEQSGKKADILKNVTVYGATVKQLAMYVSQGAVDAAIIGRADAFQNRGKISIVDIPKAYFKSETIAAAVLQSATDRALAGRLCDFFSSREAIAVFMQHGFLPLNE</sequence>
<dbReference type="GO" id="GO:0030288">
    <property type="term" value="C:outer membrane-bounded periplasmic space"/>
    <property type="evidence" value="ECO:0007669"/>
    <property type="project" value="TreeGrafter"/>
</dbReference>
<evidence type="ECO:0000313" key="5">
    <source>
        <dbReference type="EMBL" id="BBO86491.1"/>
    </source>
</evidence>
<dbReference type="RefSeq" id="WP_155325765.1">
    <property type="nucleotide sequence ID" value="NZ_AP021876.1"/>
</dbReference>
<dbReference type="SUPFAM" id="SSF53850">
    <property type="entry name" value="Periplasmic binding protein-like II"/>
    <property type="match status" value="1"/>
</dbReference>
<protein>
    <submittedName>
        <fullName evidence="5">Putative binding protein</fullName>
    </submittedName>
</protein>
<comment type="similarity">
    <text evidence="1">Belongs to the bacterial solute-binding protein ModA family.</text>
</comment>
<evidence type="ECO:0000256" key="1">
    <source>
        <dbReference type="ARBA" id="ARBA00009175"/>
    </source>
</evidence>
<keyword evidence="2 4" id="KW-0479">Metal-binding</keyword>
<dbReference type="PIRSF" id="PIRSF004846">
    <property type="entry name" value="ModA"/>
    <property type="match status" value="1"/>
</dbReference>
<gene>
    <name evidence="5" type="ORF">DSCO28_70570</name>
</gene>
<dbReference type="EMBL" id="AP021876">
    <property type="protein sequence ID" value="BBO86491.1"/>
    <property type="molecule type" value="Genomic_DNA"/>
</dbReference>
<accession>A0A5K8A222</accession>
<dbReference type="KEGG" id="dov:DSCO28_70570"/>
<evidence type="ECO:0000256" key="4">
    <source>
        <dbReference type="PIRSR" id="PIRSR004846-1"/>
    </source>
</evidence>
<dbReference type="InterPro" id="IPR005950">
    <property type="entry name" value="ModA"/>
</dbReference>
<dbReference type="Gene3D" id="3.40.190.10">
    <property type="entry name" value="Periplasmic binding protein-like II"/>
    <property type="match status" value="2"/>
</dbReference>
<dbReference type="Pfam" id="PF13531">
    <property type="entry name" value="SBP_bac_11"/>
    <property type="match status" value="1"/>
</dbReference>
<feature type="binding site" evidence="4">
    <location>
        <position position="64"/>
    </location>
    <ligand>
        <name>molybdate</name>
        <dbReference type="ChEBI" id="CHEBI:36264"/>
    </ligand>
</feature>
<reference evidence="5 6" key="1">
    <citation type="submission" date="2019-11" db="EMBL/GenBank/DDBJ databases">
        <title>Comparative genomics of hydrocarbon-degrading Desulfosarcina strains.</title>
        <authorList>
            <person name="Watanabe M."/>
            <person name="Kojima H."/>
            <person name="Fukui M."/>
        </authorList>
    </citation>
    <scope>NUCLEOTIDE SEQUENCE [LARGE SCALE GENOMIC DNA]</scope>
    <source>
        <strain evidence="5 6">28bB2T</strain>
    </source>
</reference>
<dbReference type="PANTHER" id="PTHR30632">
    <property type="entry name" value="MOLYBDATE-BINDING PERIPLASMIC PROTEIN"/>
    <property type="match status" value="1"/>
</dbReference>
<proteinExistence type="inferred from homology"/>
<dbReference type="AlphaFoldDB" id="A0A5K8A222"/>
<feature type="binding site" evidence="4">
    <location>
        <position position="171"/>
    </location>
    <ligand>
        <name>molybdate</name>
        <dbReference type="ChEBI" id="CHEBI:36264"/>
    </ligand>
</feature>
<keyword evidence="3" id="KW-0732">Signal</keyword>